<protein>
    <submittedName>
        <fullName evidence="2">Alkyl hydroperoxide reductase AhpD</fullName>
    </submittedName>
</protein>
<accession>A0A919PP30</accession>
<evidence type="ECO:0000313" key="2">
    <source>
        <dbReference type="EMBL" id="GIG47147.1"/>
    </source>
</evidence>
<dbReference type="InterPro" id="IPR004675">
    <property type="entry name" value="AhpD_core"/>
</dbReference>
<dbReference type="Pfam" id="PF02627">
    <property type="entry name" value="CMD"/>
    <property type="match status" value="1"/>
</dbReference>
<dbReference type="Proteomes" id="UP000660611">
    <property type="component" value="Unassembled WGS sequence"/>
</dbReference>
<dbReference type="Gene3D" id="1.20.1290.10">
    <property type="entry name" value="AhpD-like"/>
    <property type="match status" value="2"/>
</dbReference>
<dbReference type="InterPro" id="IPR003779">
    <property type="entry name" value="CMD-like"/>
</dbReference>
<dbReference type="GO" id="GO:0051920">
    <property type="term" value="F:peroxiredoxin activity"/>
    <property type="evidence" value="ECO:0007669"/>
    <property type="project" value="InterPro"/>
</dbReference>
<evidence type="ECO:0000259" key="1">
    <source>
        <dbReference type="Pfam" id="PF02627"/>
    </source>
</evidence>
<evidence type="ECO:0000313" key="3">
    <source>
        <dbReference type="Proteomes" id="UP000660611"/>
    </source>
</evidence>
<keyword evidence="3" id="KW-1185">Reference proteome</keyword>
<dbReference type="InterPro" id="IPR029032">
    <property type="entry name" value="AhpD-like"/>
</dbReference>
<proteinExistence type="predicted"/>
<name>A0A919PP30_9ACTN</name>
<comment type="caution">
    <text evidence="2">The sequence shown here is derived from an EMBL/GenBank/DDBJ whole genome shotgun (WGS) entry which is preliminary data.</text>
</comment>
<dbReference type="RefSeq" id="WP_203848883.1">
    <property type="nucleotide sequence ID" value="NZ_BAAAVW010000017.1"/>
</dbReference>
<gene>
    <name evidence="2" type="ORF">Dsi01nite_051880</name>
</gene>
<organism evidence="2 3">
    <name type="scientific">Dactylosporangium siamense</name>
    <dbReference type="NCBI Taxonomy" id="685454"/>
    <lineage>
        <taxon>Bacteria</taxon>
        <taxon>Bacillati</taxon>
        <taxon>Actinomycetota</taxon>
        <taxon>Actinomycetes</taxon>
        <taxon>Micromonosporales</taxon>
        <taxon>Micromonosporaceae</taxon>
        <taxon>Dactylosporangium</taxon>
    </lineage>
</organism>
<dbReference type="NCBIfam" id="TIGR00778">
    <property type="entry name" value="ahpD_dom"/>
    <property type="match status" value="1"/>
</dbReference>
<dbReference type="AlphaFoldDB" id="A0A919PP30"/>
<dbReference type="SUPFAM" id="SSF69118">
    <property type="entry name" value="AhpD-like"/>
    <property type="match status" value="2"/>
</dbReference>
<reference evidence="2" key="1">
    <citation type="submission" date="2021-01" db="EMBL/GenBank/DDBJ databases">
        <title>Whole genome shotgun sequence of Dactylosporangium siamense NBRC 106093.</title>
        <authorList>
            <person name="Komaki H."/>
            <person name="Tamura T."/>
        </authorList>
    </citation>
    <scope>NUCLEOTIDE SEQUENCE</scope>
    <source>
        <strain evidence="2">NBRC 106093</strain>
    </source>
</reference>
<sequence length="349" mass="36611">MTSLFAHATRRMSRDHFRYVEPVRPRSATGLVDTVYGQIEAEFGMLAPPLVLHAPVPATLAGTWLILREVLLAPGVVGRDRKEAVAAAVSLANRCPYCVDVHGTTLLGLLRDTDARALADGRTADVADPDLRALLRWSQGGAGPDPAFPAESVPELVGTALTFHYINRMVNIFLRDSPLPPVSGSARAAVRGGAARVLARIARREVPPGAHADLLPARPLPPDLSWAAGRPLLADALACAVAVIDEGGARVVPPAVRGLLTGALADGVTELPLAGGEAWLAARTAGLDEADRAAARLVLLTAFAAYRVTDAVVEEYRRPGRDDAALVDLTSWASMTTARHLAAGLAGTA</sequence>
<dbReference type="EMBL" id="BONQ01000081">
    <property type="protein sequence ID" value="GIG47147.1"/>
    <property type="molecule type" value="Genomic_DNA"/>
</dbReference>
<feature type="domain" description="Carboxymuconolactone decarboxylase-like" evidence="1">
    <location>
        <begin position="62"/>
        <end position="137"/>
    </location>
</feature>